<keyword evidence="2" id="KW-1185">Reference proteome</keyword>
<comment type="caution">
    <text evidence="1">The sequence shown here is derived from an EMBL/GenBank/DDBJ whole genome shotgun (WGS) entry which is preliminary data.</text>
</comment>
<protein>
    <submittedName>
        <fullName evidence="1">Uncharacterized protein</fullName>
    </submittedName>
</protein>
<sequence length="358" mass="39913">MGLRNTTAGTPTFIRAGVQGSRALLDERLKSGIDLTEHIISNALEAATRIVQVPSSRPNPDPKWLELRAQRRRAQRRSWRTGRPEDVLKYRRLDAKFRRHGKKLARRHWRLLCGSLHKRAGGSKDWKMANALARRPSPRTPVLSIGLARNLTPLNITEVLADAFTSAPTTPTTDQAPQNWRSFCQATAPPMQSPDADFKLHELQIALRSSPRHRSALEQAKAQKWSAVMVFLDVSKAFDAVPHTTIISALRTLGVRGRPFQYACAFLSGRTMRVRIGSLLSEPRKIVRGVPQGSVISPLLFSLAISSLPTAAKVGEKPNYPINMAVYADDVALWATSSSHRRQTMVREVPRAITNTIY</sequence>
<proteinExistence type="predicted"/>
<dbReference type="EMBL" id="JABSTQ010009731">
    <property type="protein sequence ID" value="KAG0426305.1"/>
    <property type="molecule type" value="Genomic_DNA"/>
</dbReference>
<gene>
    <name evidence="1" type="ORF">HPB47_026573</name>
</gene>
<dbReference type="Proteomes" id="UP000805193">
    <property type="component" value="Unassembled WGS sequence"/>
</dbReference>
<organism evidence="1 2">
    <name type="scientific">Ixodes persulcatus</name>
    <name type="common">Taiga tick</name>
    <dbReference type="NCBI Taxonomy" id="34615"/>
    <lineage>
        <taxon>Eukaryota</taxon>
        <taxon>Metazoa</taxon>
        <taxon>Ecdysozoa</taxon>
        <taxon>Arthropoda</taxon>
        <taxon>Chelicerata</taxon>
        <taxon>Arachnida</taxon>
        <taxon>Acari</taxon>
        <taxon>Parasitiformes</taxon>
        <taxon>Ixodida</taxon>
        <taxon>Ixodoidea</taxon>
        <taxon>Ixodidae</taxon>
        <taxon>Ixodinae</taxon>
        <taxon>Ixodes</taxon>
    </lineage>
</organism>
<evidence type="ECO:0000313" key="1">
    <source>
        <dbReference type="EMBL" id="KAG0426305.1"/>
    </source>
</evidence>
<evidence type="ECO:0000313" key="2">
    <source>
        <dbReference type="Proteomes" id="UP000805193"/>
    </source>
</evidence>
<accession>A0AC60Q0A1</accession>
<name>A0AC60Q0A1_IXOPE</name>
<reference evidence="1 2" key="1">
    <citation type="journal article" date="2020" name="Cell">
        <title>Large-Scale Comparative Analyses of Tick Genomes Elucidate Their Genetic Diversity and Vector Capacities.</title>
        <authorList>
            <consortium name="Tick Genome and Microbiome Consortium (TIGMIC)"/>
            <person name="Jia N."/>
            <person name="Wang J."/>
            <person name="Shi W."/>
            <person name="Du L."/>
            <person name="Sun Y."/>
            <person name="Zhan W."/>
            <person name="Jiang J.F."/>
            <person name="Wang Q."/>
            <person name="Zhang B."/>
            <person name="Ji P."/>
            <person name="Bell-Sakyi L."/>
            <person name="Cui X.M."/>
            <person name="Yuan T.T."/>
            <person name="Jiang B.G."/>
            <person name="Yang W.F."/>
            <person name="Lam T.T."/>
            <person name="Chang Q.C."/>
            <person name="Ding S.J."/>
            <person name="Wang X.J."/>
            <person name="Zhu J.G."/>
            <person name="Ruan X.D."/>
            <person name="Zhao L."/>
            <person name="Wei J.T."/>
            <person name="Ye R.Z."/>
            <person name="Que T.C."/>
            <person name="Du C.H."/>
            <person name="Zhou Y.H."/>
            <person name="Cheng J.X."/>
            <person name="Dai P.F."/>
            <person name="Guo W.B."/>
            <person name="Han X.H."/>
            <person name="Huang E.J."/>
            <person name="Li L.F."/>
            <person name="Wei W."/>
            <person name="Gao Y.C."/>
            <person name="Liu J.Z."/>
            <person name="Shao H.Z."/>
            <person name="Wang X."/>
            <person name="Wang C.C."/>
            <person name="Yang T.C."/>
            <person name="Huo Q.B."/>
            <person name="Li W."/>
            <person name="Chen H.Y."/>
            <person name="Chen S.E."/>
            <person name="Zhou L.G."/>
            <person name="Ni X.B."/>
            <person name="Tian J.H."/>
            <person name="Sheng Y."/>
            <person name="Liu T."/>
            <person name="Pan Y.S."/>
            <person name="Xia L.Y."/>
            <person name="Li J."/>
            <person name="Zhao F."/>
            <person name="Cao W.C."/>
        </authorList>
    </citation>
    <scope>NUCLEOTIDE SEQUENCE [LARGE SCALE GENOMIC DNA]</scope>
    <source>
        <strain evidence="1">Iper-2018</strain>
    </source>
</reference>